<dbReference type="AlphaFoldDB" id="A0A3N5B5Y1"/>
<feature type="transmembrane region" description="Helical" evidence="1">
    <location>
        <begin position="12"/>
        <end position="30"/>
    </location>
</feature>
<sequence length="107" mass="12869">MSFDTKRKKLIRHTILINIIVFLIMLFLSIFLNNEVYLQSCPFILLMIGGYISREYTELYFKYKHKYSYFQVFFKVCLFSVIVSIICCEVILRLYFGSSIFLFILNK</sequence>
<keyword evidence="1" id="KW-1133">Transmembrane helix</keyword>
<proteinExistence type="predicted"/>
<organism evidence="2 3">
    <name type="scientific">Methanobrevibacter gottschalkii DSM 11977</name>
    <dbReference type="NCBI Taxonomy" id="1122229"/>
    <lineage>
        <taxon>Archaea</taxon>
        <taxon>Methanobacteriati</taxon>
        <taxon>Methanobacteriota</taxon>
        <taxon>Methanomada group</taxon>
        <taxon>Methanobacteria</taxon>
        <taxon>Methanobacteriales</taxon>
        <taxon>Methanobacteriaceae</taxon>
        <taxon>Methanobrevibacter</taxon>
    </lineage>
</organism>
<reference evidence="2 3" key="1">
    <citation type="submission" date="2018-11" db="EMBL/GenBank/DDBJ databases">
        <title>Genomic Encyclopedia of Type Strains, Phase IV (KMG-IV): sequencing the most valuable type-strain genomes for metagenomic binning, comparative biology and taxonomic classification.</title>
        <authorList>
            <person name="Goeker M."/>
        </authorList>
    </citation>
    <scope>NUCLEOTIDE SEQUENCE [LARGE SCALE GENOMIC DNA]</scope>
    <source>
        <strain evidence="2 3">DSM 11977</strain>
    </source>
</reference>
<protein>
    <submittedName>
        <fullName evidence="2">Uncharacterized protein</fullName>
    </submittedName>
</protein>
<dbReference type="EMBL" id="RKRG01000001">
    <property type="protein sequence ID" value="RPF53076.1"/>
    <property type="molecule type" value="Genomic_DNA"/>
</dbReference>
<name>A0A3N5B5Y1_9EURY</name>
<keyword evidence="3" id="KW-1185">Reference proteome</keyword>
<evidence type="ECO:0000313" key="2">
    <source>
        <dbReference type="EMBL" id="RPF53076.1"/>
    </source>
</evidence>
<evidence type="ECO:0000256" key="1">
    <source>
        <dbReference type="SAM" id="Phobius"/>
    </source>
</evidence>
<accession>A0A3N5B5Y1</accession>
<keyword evidence="1" id="KW-0472">Membrane</keyword>
<keyword evidence="1" id="KW-0812">Transmembrane</keyword>
<feature type="transmembrane region" description="Helical" evidence="1">
    <location>
        <begin position="36"/>
        <end position="52"/>
    </location>
</feature>
<gene>
    <name evidence="2" type="ORF">EDC42_0644</name>
</gene>
<dbReference type="Proteomes" id="UP000271783">
    <property type="component" value="Unassembled WGS sequence"/>
</dbReference>
<comment type="caution">
    <text evidence="2">The sequence shown here is derived from an EMBL/GenBank/DDBJ whole genome shotgun (WGS) entry which is preliminary data.</text>
</comment>
<evidence type="ECO:0000313" key="3">
    <source>
        <dbReference type="Proteomes" id="UP000271783"/>
    </source>
</evidence>
<feature type="transmembrane region" description="Helical" evidence="1">
    <location>
        <begin position="72"/>
        <end position="105"/>
    </location>
</feature>